<name>X1KJE6_9ZZZZ</name>
<dbReference type="Gene3D" id="3.40.50.300">
    <property type="entry name" value="P-loop containing nucleotide triphosphate hydrolases"/>
    <property type="match status" value="1"/>
</dbReference>
<dbReference type="SUPFAM" id="SSF52540">
    <property type="entry name" value="P-loop containing nucleoside triphosphate hydrolases"/>
    <property type="match status" value="1"/>
</dbReference>
<organism evidence="2">
    <name type="scientific">marine sediment metagenome</name>
    <dbReference type="NCBI Taxonomy" id="412755"/>
    <lineage>
        <taxon>unclassified sequences</taxon>
        <taxon>metagenomes</taxon>
        <taxon>ecological metagenomes</taxon>
    </lineage>
</organism>
<dbReference type="EMBL" id="BARV01000871">
    <property type="protein sequence ID" value="GAH90269.1"/>
    <property type="molecule type" value="Genomic_DNA"/>
</dbReference>
<proteinExistence type="predicted"/>
<evidence type="ECO:0000256" key="1">
    <source>
        <dbReference type="SAM" id="Coils"/>
    </source>
</evidence>
<comment type="caution">
    <text evidence="2">The sequence shown here is derived from an EMBL/GenBank/DDBJ whole genome shotgun (WGS) entry which is preliminary data.</text>
</comment>
<sequence>MGDVIFKSKNEEMGIAEVSLMFDNSTKLFNTEFREVKFTRRVFMRGGSEYFINSSPCRLIDIQELTADSGIGKGLNIIINQGQINEIAVLKPIERKAIIEEVLGISKHKNRRDKSLSKLQKVKNDIDRIDDLMEEIKRTMDPLEIEAKRAQKHAEIFNLLKDEEISLFIAHLNHLNNEWESENESYRKNKDELKEIASKILSAEKEKNDLLKLIDKEQSEYEFWKNKIDWFNSEKNGLESIIALIESKKSVFSTLYNMLDLKFTSSMENIKEPQVPLEKGRNGIDISSLQRISNGLKRIDGLLLKFLENLKKTLKDKNIFCYVENEGNLIIEEIKKLYKIIETSQRGKDEVSKKESQKGNEKKIDNFKKRLDRIRIIKNICMTNLERSRKIHSILNGYLSVSEGIKNKLYPEFERRSSLVSGSQDKINELGSRLNKLSISRANSGL</sequence>
<reference evidence="2" key="1">
    <citation type="journal article" date="2014" name="Front. Microbiol.">
        <title>High frequency of phylogenetically diverse reductive dehalogenase-homologous genes in deep subseafloor sedimentary metagenomes.</title>
        <authorList>
            <person name="Kawai M."/>
            <person name="Futagami T."/>
            <person name="Toyoda A."/>
            <person name="Takaki Y."/>
            <person name="Nishi S."/>
            <person name="Hori S."/>
            <person name="Arai W."/>
            <person name="Tsubouchi T."/>
            <person name="Morono Y."/>
            <person name="Uchiyama I."/>
            <person name="Ito T."/>
            <person name="Fujiyama A."/>
            <person name="Inagaki F."/>
            <person name="Takami H."/>
        </authorList>
    </citation>
    <scope>NUCLEOTIDE SEQUENCE</scope>
    <source>
        <strain evidence="2">Expedition CK06-06</strain>
    </source>
</reference>
<gene>
    <name evidence="2" type="ORF">S06H3_02850</name>
</gene>
<dbReference type="InterPro" id="IPR027417">
    <property type="entry name" value="P-loop_NTPase"/>
</dbReference>
<protein>
    <submittedName>
        <fullName evidence="2">Uncharacterized protein</fullName>
    </submittedName>
</protein>
<feature type="coiled-coil region" evidence="1">
    <location>
        <begin position="105"/>
        <end position="227"/>
    </location>
</feature>
<dbReference type="AlphaFoldDB" id="X1KJE6"/>
<keyword evidence="1" id="KW-0175">Coiled coil</keyword>
<dbReference type="PANTHER" id="PTHR43977">
    <property type="entry name" value="STRUCTURAL MAINTENANCE OF CHROMOSOMES PROTEIN 3"/>
    <property type="match status" value="1"/>
</dbReference>
<accession>X1KJE6</accession>
<feature type="non-terminal residue" evidence="2">
    <location>
        <position position="446"/>
    </location>
</feature>
<evidence type="ECO:0000313" key="2">
    <source>
        <dbReference type="EMBL" id="GAH90269.1"/>
    </source>
</evidence>